<accession>A0A6A2WZL4</accession>
<evidence type="ECO:0000313" key="1">
    <source>
        <dbReference type="EMBL" id="KAE8661240.1"/>
    </source>
</evidence>
<dbReference type="PANTHER" id="PTHR33986:SF15">
    <property type="entry name" value="MITOCHONDRIAL FISSION PROTEIN ELM1"/>
    <property type="match status" value="1"/>
</dbReference>
<dbReference type="GO" id="GO:0005741">
    <property type="term" value="C:mitochondrial outer membrane"/>
    <property type="evidence" value="ECO:0007669"/>
    <property type="project" value="TreeGrafter"/>
</dbReference>
<dbReference type="PANTHER" id="PTHR33986">
    <property type="entry name" value="OS02G0535700 PROTEIN"/>
    <property type="match status" value="1"/>
</dbReference>
<proteinExistence type="predicted"/>
<dbReference type="InterPro" id="IPR009367">
    <property type="entry name" value="Elm1-like"/>
</dbReference>
<dbReference type="Proteomes" id="UP000436088">
    <property type="component" value="Unassembled WGS sequence"/>
</dbReference>
<dbReference type="AlphaFoldDB" id="A0A6A2WZL4"/>
<reference evidence="1" key="1">
    <citation type="submission" date="2019-09" db="EMBL/GenBank/DDBJ databases">
        <title>Draft genome information of white flower Hibiscus syriacus.</title>
        <authorList>
            <person name="Kim Y.-M."/>
        </authorList>
    </citation>
    <scope>NUCLEOTIDE SEQUENCE [LARGE SCALE GENOMIC DNA]</scope>
    <source>
        <strain evidence="1">YM2019G1</strain>
    </source>
</reference>
<organism evidence="1 2">
    <name type="scientific">Hibiscus syriacus</name>
    <name type="common">Rose of Sharon</name>
    <dbReference type="NCBI Taxonomy" id="106335"/>
    <lineage>
        <taxon>Eukaryota</taxon>
        <taxon>Viridiplantae</taxon>
        <taxon>Streptophyta</taxon>
        <taxon>Embryophyta</taxon>
        <taxon>Tracheophyta</taxon>
        <taxon>Spermatophyta</taxon>
        <taxon>Magnoliopsida</taxon>
        <taxon>eudicotyledons</taxon>
        <taxon>Gunneridae</taxon>
        <taxon>Pentapetalae</taxon>
        <taxon>rosids</taxon>
        <taxon>malvids</taxon>
        <taxon>Malvales</taxon>
        <taxon>Malvaceae</taxon>
        <taxon>Malvoideae</taxon>
        <taxon>Hibiscus</taxon>
    </lineage>
</organism>
<keyword evidence="2" id="KW-1185">Reference proteome</keyword>
<dbReference type="GO" id="GO:0000266">
    <property type="term" value="P:mitochondrial fission"/>
    <property type="evidence" value="ECO:0007669"/>
    <property type="project" value="TreeGrafter"/>
</dbReference>
<comment type="caution">
    <text evidence="1">The sequence shown here is derived from an EMBL/GenBank/DDBJ whole genome shotgun (WGS) entry which is preliminary data.</text>
</comment>
<sequence>MYEVTGTFQRWLMRPIRLPEPPIARRSTAEVFEAGVHGVIKRVAVIGNGFSGTENQCIGLVRALGLLGHHTLYRVTRPRGGINKWLHWLPVSLHKKVDYVTRQICIYSGVQVDATWRKVVPLSVEKTAVLQSCPVF</sequence>
<protein>
    <submittedName>
        <fullName evidence="1">Mitochondrial fission protein isoform 3</fullName>
    </submittedName>
</protein>
<name>A0A6A2WZL4_HIBSY</name>
<gene>
    <name evidence="1" type="ORF">F3Y22_tig00116937pilonHSYRG00286</name>
</gene>
<evidence type="ECO:0000313" key="2">
    <source>
        <dbReference type="Proteomes" id="UP000436088"/>
    </source>
</evidence>
<dbReference type="EMBL" id="VEPZ02001724">
    <property type="protein sequence ID" value="KAE8661240.1"/>
    <property type="molecule type" value="Genomic_DNA"/>
</dbReference>